<dbReference type="PANTHER" id="PTHR33877:SF2">
    <property type="entry name" value="OS07G0170200 PROTEIN"/>
    <property type="match status" value="1"/>
</dbReference>
<dbReference type="EMBL" id="CP022684">
    <property type="protein sequence ID" value="AUM15023.1"/>
    <property type="molecule type" value="Genomic_DNA"/>
</dbReference>
<dbReference type="InterPro" id="IPR029471">
    <property type="entry name" value="HNH_5"/>
</dbReference>
<gene>
    <name evidence="2" type="ORF">Kalk_18495</name>
</gene>
<reference evidence="3" key="1">
    <citation type="submission" date="2017-08" db="EMBL/GenBank/DDBJ databases">
        <title>Direct submision.</title>
        <authorList>
            <person name="Kim S.-J."/>
            <person name="Rhee S.-K."/>
        </authorList>
    </citation>
    <scope>NUCLEOTIDE SEQUENCE [LARGE SCALE GENOMIC DNA]</scope>
    <source>
        <strain evidence="3">GI5</strain>
    </source>
</reference>
<sequence>MNTRILRLNKAGVPLQWLDREDAATLLVKGLVVWSLGDTTVTIRGGINCHGLRSILNIPTIIATNGDVHYNDHHVPAVCNRLLFRRDRNTCMYCGDQFNQERLTRDHIIPRSRGGSESWTNLVAACRRCNQRKSDKTPEEACMPLLAIPFKPNKMEYLALANRNILSDQMSFLRSGFSKHMRIN</sequence>
<dbReference type="GO" id="GO:0004519">
    <property type="term" value="F:endonuclease activity"/>
    <property type="evidence" value="ECO:0007669"/>
    <property type="project" value="UniProtKB-KW"/>
</dbReference>
<keyword evidence="2" id="KW-0378">Hydrolase</keyword>
<dbReference type="AlphaFoldDB" id="A0A2K9LRU3"/>
<dbReference type="KEGG" id="kak:Kalk_18495"/>
<dbReference type="PANTHER" id="PTHR33877">
    <property type="entry name" value="SLL1193 PROTEIN"/>
    <property type="match status" value="1"/>
</dbReference>
<dbReference type="SMART" id="SM00507">
    <property type="entry name" value="HNHc"/>
    <property type="match status" value="1"/>
</dbReference>
<name>A0A2K9LRU3_9GAMM</name>
<dbReference type="InterPro" id="IPR052892">
    <property type="entry name" value="NA-targeting_endonuclease"/>
</dbReference>
<keyword evidence="3" id="KW-1185">Reference proteome</keyword>
<dbReference type="CDD" id="cd00085">
    <property type="entry name" value="HNHc"/>
    <property type="match status" value="1"/>
</dbReference>
<dbReference type="Pfam" id="PF14279">
    <property type="entry name" value="HNH_5"/>
    <property type="match status" value="1"/>
</dbReference>
<organism evidence="2 3">
    <name type="scientific">Ketobacter alkanivorans</name>
    <dbReference type="NCBI Taxonomy" id="1917421"/>
    <lineage>
        <taxon>Bacteria</taxon>
        <taxon>Pseudomonadati</taxon>
        <taxon>Pseudomonadota</taxon>
        <taxon>Gammaproteobacteria</taxon>
        <taxon>Pseudomonadales</taxon>
        <taxon>Ketobacteraceae</taxon>
        <taxon>Ketobacter</taxon>
    </lineage>
</organism>
<evidence type="ECO:0000313" key="2">
    <source>
        <dbReference type="EMBL" id="AUM15023.1"/>
    </source>
</evidence>
<feature type="domain" description="HNH nuclease" evidence="1">
    <location>
        <begin position="78"/>
        <end position="131"/>
    </location>
</feature>
<keyword evidence="2" id="KW-0540">Nuclease</keyword>
<dbReference type="Proteomes" id="UP000235116">
    <property type="component" value="Chromosome"/>
</dbReference>
<proteinExistence type="predicted"/>
<evidence type="ECO:0000259" key="1">
    <source>
        <dbReference type="SMART" id="SM00507"/>
    </source>
</evidence>
<evidence type="ECO:0000313" key="3">
    <source>
        <dbReference type="Proteomes" id="UP000235116"/>
    </source>
</evidence>
<dbReference type="Gene3D" id="1.10.30.50">
    <property type="match status" value="1"/>
</dbReference>
<keyword evidence="2" id="KW-0255">Endonuclease</keyword>
<dbReference type="InterPro" id="IPR003615">
    <property type="entry name" value="HNH_nuc"/>
</dbReference>
<accession>A0A2K9LRU3</accession>
<dbReference type="OrthoDB" id="9802901at2"/>
<protein>
    <submittedName>
        <fullName evidence="2">Restriction endonuclease</fullName>
    </submittedName>
</protein>